<feature type="domain" description="Methyltransferase" evidence="3">
    <location>
        <begin position="46"/>
        <end position="141"/>
    </location>
</feature>
<evidence type="ECO:0000256" key="2">
    <source>
        <dbReference type="ARBA" id="ARBA00022679"/>
    </source>
</evidence>
<dbReference type="Proteomes" id="UP000585665">
    <property type="component" value="Unassembled WGS sequence"/>
</dbReference>
<keyword evidence="2 4" id="KW-0808">Transferase</keyword>
<dbReference type="PANTHER" id="PTHR43861:SF1">
    <property type="entry name" value="TRANS-ACONITATE 2-METHYLTRANSFERASE"/>
    <property type="match status" value="1"/>
</dbReference>
<reference evidence="4 5" key="1">
    <citation type="submission" date="2020-06" db="EMBL/GenBank/DDBJ databases">
        <title>Description of novel acetic acid bacteria.</title>
        <authorList>
            <person name="Sombolestani A."/>
        </authorList>
    </citation>
    <scope>NUCLEOTIDE SEQUENCE [LARGE SCALE GENOMIC DNA]</scope>
    <source>
        <strain evidence="4 5">LMG 27010</strain>
    </source>
</reference>
<evidence type="ECO:0000256" key="1">
    <source>
        <dbReference type="ARBA" id="ARBA00022603"/>
    </source>
</evidence>
<evidence type="ECO:0000259" key="3">
    <source>
        <dbReference type="Pfam" id="PF13649"/>
    </source>
</evidence>
<name>A0A850PAS0_9PROT</name>
<dbReference type="PANTHER" id="PTHR43861">
    <property type="entry name" value="TRANS-ACONITATE 2-METHYLTRANSFERASE-RELATED"/>
    <property type="match status" value="1"/>
</dbReference>
<keyword evidence="5" id="KW-1185">Reference proteome</keyword>
<dbReference type="AlphaFoldDB" id="A0A850PAS0"/>
<proteinExistence type="predicted"/>
<dbReference type="Gene3D" id="3.40.50.150">
    <property type="entry name" value="Vaccinia Virus protein VP39"/>
    <property type="match status" value="1"/>
</dbReference>
<comment type="caution">
    <text evidence="4">The sequence shown here is derived from an EMBL/GenBank/DDBJ whole genome shotgun (WGS) entry which is preliminary data.</text>
</comment>
<dbReference type="InterPro" id="IPR029063">
    <property type="entry name" value="SAM-dependent_MTases_sf"/>
</dbReference>
<dbReference type="InterPro" id="IPR041698">
    <property type="entry name" value="Methyltransf_25"/>
</dbReference>
<keyword evidence="1 4" id="KW-0489">Methyltransferase</keyword>
<evidence type="ECO:0000313" key="5">
    <source>
        <dbReference type="Proteomes" id="UP000585665"/>
    </source>
</evidence>
<dbReference type="GO" id="GO:0008168">
    <property type="term" value="F:methyltransferase activity"/>
    <property type="evidence" value="ECO:0007669"/>
    <property type="project" value="UniProtKB-KW"/>
</dbReference>
<dbReference type="GO" id="GO:0032259">
    <property type="term" value="P:methylation"/>
    <property type="evidence" value="ECO:0007669"/>
    <property type="project" value="UniProtKB-KW"/>
</dbReference>
<dbReference type="CDD" id="cd02440">
    <property type="entry name" value="AdoMet_MTases"/>
    <property type="match status" value="1"/>
</dbReference>
<accession>A0A850PAS0</accession>
<sequence>MTMRRGDLAQRFGSAVSYDAYARVQPHAARHLTSLIERAVARPARILEVGCGTGGLTKRLAALYPEAAVLATDLAPGMLERAATQVASARVQFMPLNAEDAAALARVGGDFDLVCSSLCAQWFTDRRGTLRRLAALVRPGGICALSILCNGTFPEWRLAHEACGVTPATPTFADEEDLRADWAASGTARWSFESYTEPTQTALAFMRGLRGLGADRPRPGHRPLSAGRMRRVMTRFERQGGTATYRVGYGVLLR</sequence>
<dbReference type="SUPFAM" id="SSF53335">
    <property type="entry name" value="S-adenosyl-L-methionine-dependent methyltransferases"/>
    <property type="match status" value="1"/>
</dbReference>
<dbReference type="Pfam" id="PF13649">
    <property type="entry name" value="Methyltransf_25"/>
    <property type="match status" value="1"/>
</dbReference>
<gene>
    <name evidence="4" type="ORF">HUK82_04310</name>
</gene>
<evidence type="ECO:0000313" key="4">
    <source>
        <dbReference type="EMBL" id="NVN39789.1"/>
    </source>
</evidence>
<protein>
    <submittedName>
        <fullName evidence="4">Methyltransferase domain-containing protein</fullName>
    </submittedName>
</protein>
<dbReference type="EMBL" id="JABXXR010000017">
    <property type="protein sequence ID" value="NVN39789.1"/>
    <property type="molecule type" value="Genomic_DNA"/>
</dbReference>
<organism evidence="4 5">
    <name type="scientific">Ameyamaea chiangmaiensis</name>
    <dbReference type="NCBI Taxonomy" id="442969"/>
    <lineage>
        <taxon>Bacteria</taxon>
        <taxon>Pseudomonadati</taxon>
        <taxon>Pseudomonadota</taxon>
        <taxon>Alphaproteobacteria</taxon>
        <taxon>Acetobacterales</taxon>
        <taxon>Acetobacteraceae</taxon>
        <taxon>Ameyamaea</taxon>
    </lineage>
</organism>